<evidence type="ECO:0000256" key="1">
    <source>
        <dbReference type="ARBA" id="ARBA00009922"/>
    </source>
</evidence>
<dbReference type="VEuPathDB" id="FungiDB:CTRG_03819"/>
<evidence type="ECO:0000259" key="12">
    <source>
        <dbReference type="PROSITE" id="PS51217"/>
    </source>
</evidence>
<keyword evidence="6" id="KW-0413">Isomerase</keyword>
<dbReference type="PANTHER" id="PTHR11070">
    <property type="entry name" value="UVRD / RECB / PCRA DNA HELICASE FAMILY MEMBER"/>
    <property type="match status" value="1"/>
</dbReference>
<dbReference type="InterPro" id="IPR013986">
    <property type="entry name" value="DExx_box_DNA_helicase_dom_sf"/>
</dbReference>
<evidence type="ECO:0000256" key="2">
    <source>
        <dbReference type="ARBA" id="ARBA00022741"/>
    </source>
</evidence>
<dbReference type="GO" id="GO:0003677">
    <property type="term" value="F:DNA binding"/>
    <property type="evidence" value="ECO:0007669"/>
    <property type="project" value="InterPro"/>
</dbReference>
<feature type="domain" description="UvrD-like helicase ATP-binding" evidence="11">
    <location>
        <begin position="4"/>
        <end position="271"/>
    </location>
</feature>
<dbReference type="RefSeq" id="XP_002549522.1">
    <property type="nucleotide sequence ID" value="XM_002549476.1"/>
</dbReference>
<reference evidence="13 14" key="1">
    <citation type="journal article" date="2009" name="Nature">
        <title>Evolution of pathogenicity and sexual reproduction in eight Candida genomes.</title>
        <authorList>
            <person name="Butler G."/>
            <person name="Rasmussen M.D."/>
            <person name="Lin M.F."/>
            <person name="Santos M.A."/>
            <person name="Sakthikumar S."/>
            <person name="Munro C.A."/>
            <person name="Rheinbay E."/>
            <person name="Grabherr M."/>
            <person name="Forche A."/>
            <person name="Reedy J.L."/>
            <person name="Agrafioti I."/>
            <person name="Arnaud M.B."/>
            <person name="Bates S."/>
            <person name="Brown A.J."/>
            <person name="Brunke S."/>
            <person name="Costanzo M.C."/>
            <person name="Fitzpatrick D.A."/>
            <person name="de Groot P.W."/>
            <person name="Harris D."/>
            <person name="Hoyer L.L."/>
            <person name="Hube B."/>
            <person name="Klis F.M."/>
            <person name="Kodira C."/>
            <person name="Lennard N."/>
            <person name="Logue M.E."/>
            <person name="Martin R."/>
            <person name="Neiman A.M."/>
            <person name="Nikolaou E."/>
            <person name="Quail M.A."/>
            <person name="Quinn J."/>
            <person name="Santos M.C."/>
            <person name="Schmitzberger F.F."/>
            <person name="Sherlock G."/>
            <person name="Shah P."/>
            <person name="Silverstein K.A."/>
            <person name="Skrzypek M.S."/>
            <person name="Soll D."/>
            <person name="Staggs R."/>
            <person name="Stansfield I."/>
            <person name="Stumpf M.P."/>
            <person name="Sudbery P.E."/>
            <person name="Srikantha T."/>
            <person name="Zeng Q."/>
            <person name="Berman J."/>
            <person name="Berriman M."/>
            <person name="Heitman J."/>
            <person name="Gow N.A."/>
            <person name="Lorenz M.C."/>
            <person name="Birren B.W."/>
            <person name="Kellis M."/>
            <person name="Cuomo C.A."/>
        </authorList>
    </citation>
    <scope>NUCLEOTIDE SEQUENCE [LARGE SCALE GENOMIC DNA]</scope>
    <source>
        <strain evidence="14">ATCC MYA-3404 / T1</strain>
    </source>
</reference>
<dbReference type="GO" id="GO:0000725">
    <property type="term" value="P:recombinational repair"/>
    <property type="evidence" value="ECO:0007669"/>
    <property type="project" value="TreeGrafter"/>
</dbReference>
<protein>
    <recommendedName>
        <fullName evidence="8">DNA 3'-5' helicase</fullName>
        <ecNumber evidence="8">5.6.2.4</ecNumber>
    </recommendedName>
</protein>
<dbReference type="InterPro" id="IPR000212">
    <property type="entry name" value="DNA_helicase_UvrD/REP"/>
</dbReference>
<dbReference type="PANTHER" id="PTHR11070:SF46">
    <property type="entry name" value="ATP-DEPENDENT DNA HELICASE HMI1, MITOCHONDRIAL"/>
    <property type="match status" value="1"/>
</dbReference>
<dbReference type="InterPro" id="IPR014016">
    <property type="entry name" value="UvrD-like_ATP-bd"/>
</dbReference>
<dbReference type="Pfam" id="PF13361">
    <property type="entry name" value="UvrD_C"/>
    <property type="match status" value="1"/>
</dbReference>
<evidence type="ECO:0000256" key="5">
    <source>
        <dbReference type="ARBA" id="ARBA00022840"/>
    </source>
</evidence>
<evidence type="ECO:0000313" key="13">
    <source>
        <dbReference type="EMBL" id="EER32148.1"/>
    </source>
</evidence>
<dbReference type="eggNOG" id="KOG2108">
    <property type="taxonomic scope" value="Eukaryota"/>
</dbReference>
<dbReference type="STRING" id="294747.C5MDR7"/>
<dbReference type="PROSITE" id="PS51217">
    <property type="entry name" value="UVRD_HELICASE_CTER"/>
    <property type="match status" value="1"/>
</dbReference>
<dbReference type="GO" id="GO:0043138">
    <property type="term" value="F:3'-5' DNA helicase activity"/>
    <property type="evidence" value="ECO:0007669"/>
    <property type="project" value="UniProtKB-EC"/>
</dbReference>
<keyword evidence="14" id="KW-1185">Reference proteome</keyword>
<keyword evidence="2 10" id="KW-0547">Nucleotide-binding</keyword>
<dbReference type="EC" id="5.6.2.4" evidence="8"/>
<dbReference type="SUPFAM" id="SSF52540">
    <property type="entry name" value="P-loop containing nucleoside triphosphate hydrolases"/>
    <property type="match status" value="1"/>
</dbReference>
<dbReference type="Gene3D" id="1.10.10.160">
    <property type="match status" value="1"/>
</dbReference>
<sequence length="638" mass="73670">MELTKSQLKVVNHSYDPKTVLSVQAGPGTGKTLTLIHRVKKLLEDGMDPKEIVVLSMTNRTVKSFRQALAGLIGEEAEQIRIQTFHSFANSLIENYSGDYFPDKGAQILVNDTSFRGYTNLFMDIKSKRPRAFEKAILAVKSGEDIDEMSKKFKVDKNDLEDTIRRFHENGILTYHDFISSAIELIDVSQGEIVKDVSVFIVDEFQDMQPELVKFIEKLIEFDGKHITLAGDRNQCIYGFLGSYPEITRNFIKRLKWKYDEIFLKESFRLTPENMVIANSLMSEDTHLISMKESSAEPLIVDIESPQTEYNFIAREIYRLILQSGGLLKFSDFIVLARSNKEVETIANFVTSEYGYNVNRFTSGNDWINSKVHIFLDILDVLRKSKGSDMAFLFILQNLGISKIFLRKLYEKYEVWDSHKQIRFEDFLKLPKVKDLFNTDRRLKSKSIIDNFIGIIAEERQIFTNPVEVMISLSRIINETSLINYLNKTDDTKDKESSFGLADNLEGFHRSLKASYLKNPSLEYFLRNYQDEEPRLDDNAINISTIHKAKGLEFPVVFLTKSRLQFAKTEEEKRLLYVAMTRAKNLLYCNLSKQERGVPVVVNPSWIYNTARDLNRPCPTMRHLVHGQRIFKTISSVI</sequence>
<dbReference type="Gene3D" id="3.40.50.300">
    <property type="entry name" value="P-loop containing nucleotide triphosphate hydrolases"/>
    <property type="match status" value="2"/>
</dbReference>
<name>C5MDR7_CANTT</name>
<evidence type="ECO:0000259" key="11">
    <source>
        <dbReference type="PROSITE" id="PS51198"/>
    </source>
</evidence>
<dbReference type="PROSITE" id="PS51198">
    <property type="entry name" value="UVRD_HELICASE_ATP_BIND"/>
    <property type="match status" value="1"/>
</dbReference>
<gene>
    <name evidence="13" type="ORF">CTRG_03819</name>
</gene>
<comment type="similarity">
    <text evidence="1">Belongs to the helicase family. UvrD subfamily.</text>
</comment>
<dbReference type="Pfam" id="PF00580">
    <property type="entry name" value="UvrD-helicase"/>
    <property type="match status" value="1"/>
</dbReference>
<dbReference type="CDD" id="cd17932">
    <property type="entry name" value="DEXQc_UvrD"/>
    <property type="match status" value="1"/>
</dbReference>
<dbReference type="HOGENOM" id="CLU_004585_7_0_1"/>
<dbReference type="InterPro" id="IPR027417">
    <property type="entry name" value="P-loop_NTPase"/>
</dbReference>
<evidence type="ECO:0000256" key="8">
    <source>
        <dbReference type="ARBA" id="ARBA00034808"/>
    </source>
</evidence>
<dbReference type="Gene3D" id="1.10.486.10">
    <property type="entry name" value="PCRA, domain 4"/>
    <property type="match status" value="1"/>
</dbReference>
<dbReference type="OrthoDB" id="1470711at2759"/>
<dbReference type="Proteomes" id="UP000002037">
    <property type="component" value="Unassembled WGS sequence"/>
</dbReference>
<keyword evidence="4 10" id="KW-0347">Helicase</keyword>
<evidence type="ECO:0000256" key="6">
    <source>
        <dbReference type="ARBA" id="ARBA00023235"/>
    </source>
</evidence>
<proteinExistence type="inferred from homology"/>
<accession>C5MDR7</accession>
<dbReference type="AlphaFoldDB" id="C5MDR7"/>
<evidence type="ECO:0000256" key="10">
    <source>
        <dbReference type="PROSITE-ProRule" id="PRU00560"/>
    </source>
</evidence>
<dbReference type="KEGG" id="ctp:CTRG_03819"/>
<keyword evidence="3 10" id="KW-0378">Hydrolase</keyword>
<organism evidence="13 14">
    <name type="scientific">Candida tropicalis (strain ATCC MYA-3404 / T1)</name>
    <name type="common">Yeast</name>
    <dbReference type="NCBI Taxonomy" id="294747"/>
    <lineage>
        <taxon>Eukaryota</taxon>
        <taxon>Fungi</taxon>
        <taxon>Dikarya</taxon>
        <taxon>Ascomycota</taxon>
        <taxon>Saccharomycotina</taxon>
        <taxon>Pichiomycetes</taxon>
        <taxon>Debaryomycetaceae</taxon>
        <taxon>Candida/Lodderomyces clade</taxon>
        <taxon>Candida</taxon>
    </lineage>
</organism>
<feature type="binding site" evidence="10">
    <location>
        <begin position="25"/>
        <end position="32"/>
    </location>
    <ligand>
        <name>ATP</name>
        <dbReference type="ChEBI" id="CHEBI:30616"/>
    </ligand>
</feature>
<dbReference type="GO" id="GO:0005634">
    <property type="term" value="C:nucleus"/>
    <property type="evidence" value="ECO:0007669"/>
    <property type="project" value="TreeGrafter"/>
</dbReference>
<feature type="domain" description="UvrD-like helicase C-terminal" evidence="12">
    <location>
        <begin position="267"/>
        <end position="551"/>
    </location>
</feature>
<evidence type="ECO:0000256" key="9">
    <source>
        <dbReference type="ARBA" id="ARBA00048988"/>
    </source>
</evidence>
<evidence type="ECO:0000256" key="7">
    <source>
        <dbReference type="ARBA" id="ARBA00034617"/>
    </source>
</evidence>
<comment type="catalytic activity">
    <reaction evidence="9">
        <text>ATP + H2O = ADP + phosphate + H(+)</text>
        <dbReference type="Rhea" id="RHEA:13065"/>
        <dbReference type="ChEBI" id="CHEBI:15377"/>
        <dbReference type="ChEBI" id="CHEBI:15378"/>
        <dbReference type="ChEBI" id="CHEBI:30616"/>
        <dbReference type="ChEBI" id="CHEBI:43474"/>
        <dbReference type="ChEBI" id="CHEBI:456216"/>
        <dbReference type="EC" id="5.6.2.4"/>
    </reaction>
</comment>
<evidence type="ECO:0000313" key="14">
    <source>
        <dbReference type="Proteomes" id="UP000002037"/>
    </source>
</evidence>
<dbReference type="EMBL" id="GG692399">
    <property type="protein sequence ID" value="EER32148.1"/>
    <property type="molecule type" value="Genomic_DNA"/>
</dbReference>
<keyword evidence="5 10" id="KW-0067">ATP-binding</keyword>
<dbReference type="GeneID" id="8301445"/>
<dbReference type="InterPro" id="IPR014017">
    <property type="entry name" value="DNA_helicase_UvrD-like_C"/>
</dbReference>
<comment type="catalytic activity">
    <reaction evidence="7">
        <text>Couples ATP hydrolysis with the unwinding of duplex DNA by translocating in the 3'-5' direction.</text>
        <dbReference type="EC" id="5.6.2.4"/>
    </reaction>
</comment>
<dbReference type="GO" id="GO:0005524">
    <property type="term" value="F:ATP binding"/>
    <property type="evidence" value="ECO:0007669"/>
    <property type="project" value="UniProtKB-UniRule"/>
</dbReference>
<evidence type="ECO:0000256" key="3">
    <source>
        <dbReference type="ARBA" id="ARBA00022801"/>
    </source>
</evidence>
<dbReference type="GO" id="GO:0016787">
    <property type="term" value="F:hydrolase activity"/>
    <property type="evidence" value="ECO:0007669"/>
    <property type="project" value="UniProtKB-UniRule"/>
</dbReference>
<evidence type="ECO:0000256" key="4">
    <source>
        <dbReference type="ARBA" id="ARBA00022806"/>
    </source>
</evidence>